<evidence type="ECO:0000313" key="9">
    <source>
        <dbReference type="EMBL" id="SME88019.1"/>
    </source>
</evidence>
<evidence type="ECO:0000256" key="5">
    <source>
        <dbReference type="ARBA" id="ARBA00023004"/>
    </source>
</evidence>
<keyword evidence="7" id="KW-1003">Cell membrane</keyword>
<protein>
    <recommendedName>
        <fullName evidence="7">Protein-methionine-sulfoxide reductase heme-binding subunit MsrQ</fullName>
    </recommendedName>
    <alternativeName>
        <fullName evidence="7">Flavocytochrome MsrQ</fullName>
    </alternativeName>
</protein>
<proteinExistence type="inferred from homology"/>
<comment type="cofactor">
    <cofactor evidence="7">
        <name>heme b</name>
        <dbReference type="ChEBI" id="CHEBI:60344"/>
    </cofactor>
    <text evidence="7">Binds 1 heme b (iron(II)-protoporphyrin IX) group per subunit.</text>
</comment>
<dbReference type="GO" id="GO:0016679">
    <property type="term" value="F:oxidoreductase activity, acting on diphenols and related substances as donors"/>
    <property type="evidence" value="ECO:0007669"/>
    <property type="project" value="TreeGrafter"/>
</dbReference>
<dbReference type="Pfam" id="PF01794">
    <property type="entry name" value="Ferric_reduct"/>
    <property type="match status" value="1"/>
</dbReference>
<feature type="domain" description="Ferric oxidoreductase" evidence="8">
    <location>
        <begin position="46"/>
        <end position="157"/>
    </location>
</feature>
<keyword evidence="5 7" id="KW-0408">Iron</keyword>
<evidence type="ECO:0000256" key="6">
    <source>
        <dbReference type="ARBA" id="ARBA00023136"/>
    </source>
</evidence>
<name>A0A1Y6B2F4_9BACT</name>
<dbReference type="HAMAP" id="MF_01207">
    <property type="entry name" value="MsrQ"/>
    <property type="match status" value="1"/>
</dbReference>
<keyword evidence="7" id="KW-0249">Electron transport</keyword>
<evidence type="ECO:0000313" key="10">
    <source>
        <dbReference type="Proteomes" id="UP000192907"/>
    </source>
</evidence>
<keyword evidence="6 7" id="KW-0472">Membrane</keyword>
<keyword evidence="3 7" id="KW-0812">Transmembrane</keyword>
<comment type="function">
    <text evidence="7">Part of the MsrPQ system that repairs oxidized cell envelope proteins containing methionine sulfoxide residues (Met-O), using respiratory chain electrons. Thus protects these proteins from oxidative-stress damage caused by reactive species of oxygen and chlorine. MsrPQ is essential for the maintenance of envelope integrity under bleach stress, rescuing a wide series of structurally unrelated cell envelope proteins from methionine oxidation. MsrQ provides electrons for reduction to the reductase catalytic subunit MsrP, using the quinone pool of the respiratory chain.</text>
</comment>
<keyword evidence="7" id="KW-0288">FMN</keyword>
<dbReference type="InterPro" id="IPR022837">
    <property type="entry name" value="MsrQ-like"/>
</dbReference>
<comment type="cofactor">
    <cofactor evidence="7">
        <name>FMN</name>
        <dbReference type="ChEBI" id="CHEBI:58210"/>
    </cofactor>
    <text evidence="7">Binds 1 FMN per subunit.</text>
</comment>
<feature type="transmembrane region" description="Helical" evidence="7">
    <location>
        <begin position="48"/>
        <end position="67"/>
    </location>
</feature>
<evidence type="ECO:0000256" key="3">
    <source>
        <dbReference type="ARBA" id="ARBA00022692"/>
    </source>
</evidence>
<dbReference type="RefSeq" id="WP_132314768.1">
    <property type="nucleotide sequence ID" value="NZ_FWZT01000001.1"/>
</dbReference>
<comment type="subcellular location">
    <subcellularLocation>
        <location evidence="7">Cell membrane</location>
        <topology evidence="7">Multi-pass membrane protein</topology>
    </subcellularLocation>
    <subcellularLocation>
        <location evidence="1">Membrane</location>
        <topology evidence="1">Multi-pass membrane protein</topology>
    </subcellularLocation>
</comment>
<evidence type="ECO:0000256" key="4">
    <source>
        <dbReference type="ARBA" id="ARBA00022989"/>
    </source>
</evidence>
<keyword evidence="4 7" id="KW-1133">Transmembrane helix</keyword>
<feature type="transmembrane region" description="Helical" evidence="7">
    <location>
        <begin position="149"/>
        <end position="169"/>
    </location>
</feature>
<gene>
    <name evidence="7" type="primary">msrQ</name>
    <name evidence="9" type="ORF">SAMN06296036_10195</name>
</gene>
<feature type="transmembrane region" description="Helical" evidence="7">
    <location>
        <begin position="79"/>
        <end position="97"/>
    </location>
</feature>
<evidence type="ECO:0000256" key="2">
    <source>
        <dbReference type="ARBA" id="ARBA00022448"/>
    </source>
</evidence>
<dbReference type="GO" id="GO:0005886">
    <property type="term" value="C:plasma membrane"/>
    <property type="evidence" value="ECO:0007669"/>
    <property type="project" value="UniProtKB-SubCell"/>
</dbReference>
<keyword evidence="7" id="KW-0285">Flavoprotein</keyword>
<dbReference type="GO" id="GO:0010181">
    <property type="term" value="F:FMN binding"/>
    <property type="evidence" value="ECO:0007669"/>
    <property type="project" value="UniProtKB-UniRule"/>
</dbReference>
<reference evidence="10" key="1">
    <citation type="submission" date="2017-04" db="EMBL/GenBank/DDBJ databases">
        <authorList>
            <person name="Varghese N."/>
            <person name="Submissions S."/>
        </authorList>
    </citation>
    <scope>NUCLEOTIDE SEQUENCE [LARGE SCALE GENOMIC DNA]</scope>
    <source>
        <strain evidence="10">RKEM611</strain>
    </source>
</reference>
<dbReference type="PANTHER" id="PTHR36964">
    <property type="entry name" value="PROTEIN-METHIONINE-SULFOXIDE REDUCTASE HEME-BINDING SUBUNIT MSRQ"/>
    <property type="match status" value="1"/>
</dbReference>
<comment type="similarity">
    <text evidence="7">Belongs to the MsrQ family.</text>
</comment>
<dbReference type="GO" id="GO:0009055">
    <property type="term" value="F:electron transfer activity"/>
    <property type="evidence" value="ECO:0007669"/>
    <property type="project" value="UniProtKB-UniRule"/>
</dbReference>
<dbReference type="EMBL" id="FWZT01000001">
    <property type="protein sequence ID" value="SME88019.1"/>
    <property type="molecule type" value="Genomic_DNA"/>
</dbReference>
<organism evidence="9 10">
    <name type="scientific">Pseudobacteriovorax antillogorgiicola</name>
    <dbReference type="NCBI Taxonomy" id="1513793"/>
    <lineage>
        <taxon>Bacteria</taxon>
        <taxon>Pseudomonadati</taxon>
        <taxon>Bdellovibrionota</taxon>
        <taxon>Oligoflexia</taxon>
        <taxon>Oligoflexales</taxon>
        <taxon>Pseudobacteriovoracaceae</taxon>
        <taxon>Pseudobacteriovorax</taxon>
    </lineage>
</organism>
<dbReference type="OrthoDB" id="9788328at2"/>
<dbReference type="STRING" id="1513793.SAMN06296036_10195"/>
<feature type="transmembrane region" description="Helical" evidence="7">
    <location>
        <begin position="12"/>
        <end position="28"/>
    </location>
</feature>
<keyword evidence="10" id="KW-1185">Reference proteome</keyword>
<dbReference type="AlphaFoldDB" id="A0A1Y6B2F4"/>
<keyword evidence="7" id="KW-0349">Heme</keyword>
<dbReference type="GO" id="GO:0030091">
    <property type="term" value="P:protein repair"/>
    <property type="evidence" value="ECO:0007669"/>
    <property type="project" value="UniProtKB-UniRule"/>
</dbReference>
<feature type="transmembrane region" description="Helical" evidence="7">
    <location>
        <begin position="175"/>
        <end position="192"/>
    </location>
</feature>
<accession>A0A1Y6B2F4</accession>
<dbReference type="PANTHER" id="PTHR36964:SF1">
    <property type="entry name" value="PROTEIN-METHIONINE-SULFOXIDE REDUCTASE HEME-BINDING SUBUNIT MSRQ"/>
    <property type="match status" value="1"/>
</dbReference>
<dbReference type="InterPro" id="IPR013130">
    <property type="entry name" value="Fe3_Rdtase_TM_dom"/>
</dbReference>
<keyword evidence="7" id="KW-0479">Metal-binding</keyword>
<dbReference type="Proteomes" id="UP000192907">
    <property type="component" value="Unassembled WGS sequence"/>
</dbReference>
<evidence type="ECO:0000256" key="7">
    <source>
        <dbReference type="HAMAP-Rule" id="MF_01207"/>
    </source>
</evidence>
<dbReference type="GO" id="GO:0046872">
    <property type="term" value="F:metal ion binding"/>
    <property type="evidence" value="ECO:0007669"/>
    <property type="project" value="UniProtKB-KW"/>
</dbReference>
<keyword evidence="2 7" id="KW-0813">Transport</keyword>
<sequence length="207" mass="23340">MVKSSIVKLDSFFVAILLGGPLYYWLYLGFSDGLGANPVEAITHETGVWALNLLVLSLTLTPLQVHLKWRRLGRYRRAVGLSVFFYGTLHALSYVVLDHGGDVNLMLEDITERKFMAAGMLAYLLLVPLAITSNHWSVRAMGYRRWKRLHLLAYGAGAMAILHFVWLVKSDYQEPMLYGTVFLVVLLLRPALAPKKIFKYLAALIGK</sequence>
<dbReference type="GO" id="GO:0020037">
    <property type="term" value="F:heme binding"/>
    <property type="evidence" value="ECO:0007669"/>
    <property type="project" value="UniProtKB-UniRule"/>
</dbReference>
<evidence type="ECO:0000256" key="1">
    <source>
        <dbReference type="ARBA" id="ARBA00004141"/>
    </source>
</evidence>
<comment type="subunit">
    <text evidence="7">Heterodimer of a catalytic subunit (MsrP) and a heme-binding subunit (MsrQ).</text>
</comment>
<feature type="transmembrane region" description="Helical" evidence="7">
    <location>
        <begin position="117"/>
        <end position="137"/>
    </location>
</feature>
<evidence type="ECO:0000259" key="8">
    <source>
        <dbReference type="Pfam" id="PF01794"/>
    </source>
</evidence>